<dbReference type="KEGG" id="srt:Srot_1637"/>
<gene>
    <name evidence="3" type="ordered locus">Srot_1637</name>
</gene>
<evidence type="ECO:0000256" key="1">
    <source>
        <dbReference type="SAM" id="MobiDB-lite"/>
    </source>
</evidence>
<dbReference type="AlphaFoldDB" id="D6Z818"/>
<dbReference type="EMBL" id="CP001958">
    <property type="protein sequence ID" value="ADG98098.1"/>
    <property type="molecule type" value="Genomic_DNA"/>
</dbReference>
<sequence length="301" mass="33369">MTDRTNRAIRVALSTSSVYPENTRAAFRYAEEVGYDGVELMVWMESTSQDIRAIAGLSQQHNLPVLSVHAPCLLLSQAVWGSDPVAKLARSVRAAEDLGADVVVVHPPFRWQRRYSAGFSDQVAELSQGQVKVAVENMFPMRLERLWDTWAGRKLQERRTVPDSVSAFDPSPDPTDVGYEHYTLDLSHAATAQVDALALADRMGDRLRHVHLGDGSGAPVDEHLLPGRGSQPCAELCRRLAHSGFSGHVVLEVSTKSAQNREERRAMLAESLEFAREHLARPRSSKKFVGTTSESEDKEQQ</sequence>
<dbReference type="InterPro" id="IPR036237">
    <property type="entry name" value="Xyl_isomerase-like_sf"/>
</dbReference>
<name>D6Z818_SEGRD</name>
<dbReference type="InterPro" id="IPR013022">
    <property type="entry name" value="Xyl_isomerase-like_TIM-brl"/>
</dbReference>
<dbReference type="STRING" id="640132.Srot_1637"/>
<dbReference type="Gene3D" id="3.20.20.150">
    <property type="entry name" value="Divalent-metal-dependent TIM barrel enzymes"/>
    <property type="match status" value="1"/>
</dbReference>
<reference evidence="3 4" key="1">
    <citation type="journal article" date="2010" name="Stand. Genomic Sci.">
        <title>Complete genome sequence of Segniliparus rotundus type strain (CDC 1076).</title>
        <authorList>
            <person name="Sikorski J."/>
            <person name="Lapidus A."/>
            <person name="Copeland A."/>
            <person name="Misra M."/>
            <person name="Glavina Del Rio T."/>
            <person name="Nolan M."/>
            <person name="Lucas S."/>
            <person name="Chen F."/>
            <person name="Tice H."/>
            <person name="Cheng J.F."/>
            <person name="Jando M."/>
            <person name="Schneider S."/>
            <person name="Bruce D."/>
            <person name="Goodwin L."/>
            <person name="Pitluck S."/>
            <person name="Liolios K."/>
            <person name="Mikhailova N."/>
            <person name="Pati A."/>
            <person name="Ivanova N."/>
            <person name="Mavromatis K."/>
            <person name="Chen A."/>
            <person name="Palaniappan K."/>
            <person name="Chertkov O."/>
            <person name="Land M."/>
            <person name="Hauser L."/>
            <person name="Chang Y.J."/>
            <person name="Jeffries C.D."/>
            <person name="Brettin T."/>
            <person name="Detter J.C."/>
            <person name="Han C."/>
            <person name="Rohde M."/>
            <person name="Goker M."/>
            <person name="Bristow J."/>
            <person name="Eisen J.A."/>
            <person name="Markowitz V."/>
            <person name="Hugenholtz P."/>
            <person name="Kyrpides N.C."/>
            <person name="Klenk H.P."/>
        </authorList>
    </citation>
    <scope>NUCLEOTIDE SEQUENCE [LARGE SCALE GENOMIC DNA]</scope>
    <source>
        <strain evidence="4">ATCC BAA-972 / CDC 1076 / CIP 108378 / DSM 44985 / JCM 13578</strain>
    </source>
</reference>
<dbReference type="OrthoDB" id="3248123at2"/>
<dbReference type="SUPFAM" id="SSF51658">
    <property type="entry name" value="Xylose isomerase-like"/>
    <property type="match status" value="1"/>
</dbReference>
<dbReference type="PANTHER" id="PTHR12110">
    <property type="entry name" value="HYDROXYPYRUVATE ISOMERASE"/>
    <property type="match status" value="1"/>
</dbReference>
<keyword evidence="4" id="KW-1185">Reference proteome</keyword>
<dbReference type="GO" id="GO:0016853">
    <property type="term" value="F:isomerase activity"/>
    <property type="evidence" value="ECO:0007669"/>
    <property type="project" value="UniProtKB-KW"/>
</dbReference>
<dbReference type="Proteomes" id="UP000002247">
    <property type="component" value="Chromosome"/>
</dbReference>
<organism evidence="3 4">
    <name type="scientific">Segniliparus rotundus (strain ATCC BAA-972 / CDC 1076 / CIP 108378 / DSM 44985 / JCM 13578)</name>
    <dbReference type="NCBI Taxonomy" id="640132"/>
    <lineage>
        <taxon>Bacteria</taxon>
        <taxon>Bacillati</taxon>
        <taxon>Actinomycetota</taxon>
        <taxon>Actinomycetes</taxon>
        <taxon>Mycobacteriales</taxon>
        <taxon>Segniliparaceae</taxon>
        <taxon>Segniliparus</taxon>
    </lineage>
</organism>
<evidence type="ECO:0000313" key="3">
    <source>
        <dbReference type="EMBL" id="ADG98098.1"/>
    </source>
</evidence>
<dbReference type="Pfam" id="PF01261">
    <property type="entry name" value="AP_endonuc_2"/>
    <property type="match status" value="1"/>
</dbReference>
<evidence type="ECO:0000313" key="4">
    <source>
        <dbReference type="Proteomes" id="UP000002247"/>
    </source>
</evidence>
<dbReference type="eggNOG" id="COG1082">
    <property type="taxonomic scope" value="Bacteria"/>
</dbReference>
<dbReference type="InterPro" id="IPR050312">
    <property type="entry name" value="IolE/XylAMocC-like"/>
</dbReference>
<evidence type="ECO:0000259" key="2">
    <source>
        <dbReference type="Pfam" id="PF01261"/>
    </source>
</evidence>
<dbReference type="RefSeq" id="WP_013138551.1">
    <property type="nucleotide sequence ID" value="NC_014168.1"/>
</dbReference>
<keyword evidence="3" id="KW-0413">Isomerase</keyword>
<proteinExistence type="predicted"/>
<dbReference type="PANTHER" id="PTHR12110:SF47">
    <property type="match status" value="1"/>
</dbReference>
<dbReference type="HOGENOM" id="CLU_065571_0_0_11"/>
<feature type="domain" description="Xylose isomerase-like TIM barrel" evidence="2">
    <location>
        <begin position="27"/>
        <end position="277"/>
    </location>
</feature>
<protein>
    <submittedName>
        <fullName evidence="3">Xylose isomerase domain protein TIM barrel</fullName>
    </submittedName>
</protein>
<feature type="region of interest" description="Disordered" evidence="1">
    <location>
        <begin position="279"/>
        <end position="301"/>
    </location>
</feature>
<accession>D6Z818</accession>